<dbReference type="Proteomes" id="UP000232488">
    <property type="component" value="Segment"/>
</dbReference>
<evidence type="ECO:0000313" key="2">
    <source>
        <dbReference type="Proteomes" id="UP000232488"/>
    </source>
</evidence>
<organismHost>
    <name type="scientific">Heterosigma akashiwo</name>
    <name type="common">Chromophytic alga</name>
    <name type="synonym">Heterosigma carterae</name>
    <dbReference type="NCBI Taxonomy" id="2829"/>
</organismHost>
<protein>
    <submittedName>
        <fullName evidence="1">Uncharacterized protein</fullName>
    </submittedName>
</protein>
<accession>A0A1C9C5J7</accession>
<proteinExistence type="predicted"/>
<organism evidence="1 2">
    <name type="scientific">Heterosigma akashiwo virus 01</name>
    <name type="common">HaV01</name>
    <dbReference type="NCBI Taxonomy" id="97195"/>
    <lineage>
        <taxon>Viruses</taxon>
        <taxon>Varidnaviria</taxon>
        <taxon>Bamfordvirae</taxon>
        <taxon>Nucleocytoviricota</taxon>
        <taxon>Megaviricetes</taxon>
        <taxon>Algavirales</taxon>
        <taxon>Phycodnaviridae</taxon>
        <taxon>Raphidovirus</taxon>
        <taxon>Raphidovirus japonicum</taxon>
    </lineage>
</organism>
<gene>
    <name evidence="1" type="primary">HaV53_ORF229</name>
</gene>
<keyword evidence="2" id="KW-1185">Reference proteome</keyword>
<dbReference type="EMBL" id="KX008963">
    <property type="protein sequence ID" value="AOM63560.1"/>
    <property type="molecule type" value="Genomic_DNA"/>
</dbReference>
<dbReference type="RefSeq" id="YP_009507626.1">
    <property type="nucleotide sequence ID" value="NC_038553.1"/>
</dbReference>
<sequence length="163" mass="18978">MNLQYDYFYSTVEVSSEQNNVVTYNGKKYTISYMQLQSLLSNKIQVPDKYNIALLLIPKNLVELNDGKVTLIYPDSSIHQLIYDSADVINKNIIDKIYSLISLITNNERDDFLDESEKFYLENNIFKMYSMVIVNNINIPLRFYLGNDPSKIITIDKHDLINS</sequence>
<dbReference type="GeneID" id="37618610"/>
<evidence type="ECO:0000313" key="1">
    <source>
        <dbReference type="EMBL" id="AOM63560.1"/>
    </source>
</evidence>
<name>A0A1C9C5J7_HAV01</name>
<dbReference type="KEGG" id="vg:37618610"/>
<reference evidence="1 2" key="1">
    <citation type="submission" date="2016-03" db="EMBL/GenBank/DDBJ databases">
        <title>Genome sequences of a Phycodnavirus, Heterosigma akashiwo virus strain 53.</title>
        <authorList>
            <person name="Ueki S."/>
            <person name="Ogura Y."/>
            <person name="Hayashi T."/>
        </authorList>
    </citation>
    <scope>NUCLEOTIDE SEQUENCE [LARGE SCALE GENOMIC DNA]</scope>
    <source>
        <strain evidence="1">HaV53</strain>
    </source>
</reference>